<keyword evidence="3" id="KW-1185">Reference proteome</keyword>
<comment type="caution">
    <text evidence="2">The sequence shown here is derived from an EMBL/GenBank/DDBJ whole genome shotgun (WGS) entry which is preliminary data.</text>
</comment>
<evidence type="ECO:0000256" key="1">
    <source>
        <dbReference type="SAM" id="MobiDB-lite"/>
    </source>
</evidence>
<evidence type="ECO:0000313" key="2">
    <source>
        <dbReference type="EMBL" id="KAK1394490.1"/>
    </source>
</evidence>
<gene>
    <name evidence="2" type="ORF">POM88_013546</name>
</gene>
<protein>
    <submittedName>
        <fullName evidence="2">Uncharacterized protein</fullName>
    </submittedName>
</protein>
<proteinExistence type="predicted"/>
<sequence length="176" mass="19965">MVDNDASNSGERDDILNVMNEELHDHPDMSERLKDDCVLPLWPGCTKFSKLSDVLTLYNLKVGHQFSDVFFTAMLTAHNDLTDRILHGVPLEEEFVRVLFEVAEKLECNAPLPRPCDEANLVGQAPGFFLACPRKLVSTKLEKPPKIMEKKTNKHDMGQKKLQDKQKEKTVESMVA</sequence>
<accession>A0AAD8IYS4</accession>
<evidence type="ECO:0000313" key="3">
    <source>
        <dbReference type="Proteomes" id="UP001237642"/>
    </source>
</evidence>
<feature type="region of interest" description="Disordered" evidence="1">
    <location>
        <begin position="143"/>
        <end position="176"/>
    </location>
</feature>
<reference evidence="2" key="1">
    <citation type="submission" date="2023-02" db="EMBL/GenBank/DDBJ databases">
        <title>Genome of toxic invasive species Heracleum sosnowskyi carries increased number of genes despite the absence of recent whole-genome duplications.</title>
        <authorList>
            <person name="Schelkunov M."/>
            <person name="Shtratnikova V."/>
            <person name="Makarenko M."/>
            <person name="Klepikova A."/>
            <person name="Omelchenko D."/>
            <person name="Novikova G."/>
            <person name="Obukhova E."/>
            <person name="Bogdanov V."/>
            <person name="Penin A."/>
            <person name="Logacheva M."/>
        </authorList>
    </citation>
    <scope>NUCLEOTIDE SEQUENCE</scope>
    <source>
        <strain evidence="2">Hsosn_3</strain>
        <tissue evidence="2">Leaf</tissue>
    </source>
</reference>
<dbReference type="Proteomes" id="UP001237642">
    <property type="component" value="Unassembled WGS sequence"/>
</dbReference>
<dbReference type="EMBL" id="JAUIZM010000003">
    <property type="protein sequence ID" value="KAK1394490.1"/>
    <property type="molecule type" value="Genomic_DNA"/>
</dbReference>
<reference evidence="2" key="2">
    <citation type="submission" date="2023-05" db="EMBL/GenBank/DDBJ databases">
        <authorList>
            <person name="Schelkunov M.I."/>
        </authorList>
    </citation>
    <scope>NUCLEOTIDE SEQUENCE</scope>
    <source>
        <strain evidence="2">Hsosn_3</strain>
        <tissue evidence="2">Leaf</tissue>
    </source>
</reference>
<name>A0AAD8IYS4_9APIA</name>
<dbReference type="AlphaFoldDB" id="A0AAD8IYS4"/>
<organism evidence="2 3">
    <name type="scientific">Heracleum sosnowskyi</name>
    <dbReference type="NCBI Taxonomy" id="360622"/>
    <lineage>
        <taxon>Eukaryota</taxon>
        <taxon>Viridiplantae</taxon>
        <taxon>Streptophyta</taxon>
        <taxon>Embryophyta</taxon>
        <taxon>Tracheophyta</taxon>
        <taxon>Spermatophyta</taxon>
        <taxon>Magnoliopsida</taxon>
        <taxon>eudicotyledons</taxon>
        <taxon>Gunneridae</taxon>
        <taxon>Pentapetalae</taxon>
        <taxon>asterids</taxon>
        <taxon>campanulids</taxon>
        <taxon>Apiales</taxon>
        <taxon>Apiaceae</taxon>
        <taxon>Apioideae</taxon>
        <taxon>apioid superclade</taxon>
        <taxon>Tordylieae</taxon>
        <taxon>Tordyliinae</taxon>
        <taxon>Heracleum</taxon>
    </lineage>
</organism>